<feature type="transmembrane region" description="Helical" evidence="1">
    <location>
        <begin position="6"/>
        <end position="26"/>
    </location>
</feature>
<keyword evidence="1" id="KW-0472">Membrane</keyword>
<evidence type="ECO:0000313" key="2">
    <source>
        <dbReference type="EMBL" id="PTM59612.1"/>
    </source>
</evidence>
<comment type="caution">
    <text evidence="2">The sequence shown here is derived from an EMBL/GenBank/DDBJ whole genome shotgun (WGS) entry which is preliminary data.</text>
</comment>
<keyword evidence="3" id="KW-1185">Reference proteome</keyword>
<protein>
    <submittedName>
        <fullName evidence="2">Cadmium resistance transport/sequestration family protein</fullName>
    </submittedName>
</protein>
<dbReference type="Proteomes" id="UP000241639">
    <property type="component" value="Unassembled WGS sequence"/>
</dbReference>
<name>A0A2T4ZCM1_9BACL</name>
<sequence>MTFLWLAVLFFAATNIDDLFLLIAWFSQKSPKLKTKQIVLGQVVGFSLLLALSLIGSMGALIIPSAWVGLLGAVPIYLGIRMFIREMKAKNEQTNQRLHHPKTNRSIGFLSPYTYQVAAVTFANGGDNIGVYIPFFSSHSGWQIVMILLVFYSMIALWCYAGYKLVHHPLIAKVIQRYGHLIIPFILVGLGFYIFLENDTFSLFRYL</sequence>
<dbReference type="EMBL" id="PZZP01000001">
    <property type="protein sequence ID" value="PTM59612.1"/>
    <property type="molecule type" value="Genomic_DNA"/>
</dbReference>
<dbReference type="InterPro" id="IPR004676">
    <property type="entry name" value="Cd-R_transporter"/>
</dbReference>
<proteinExistence type="predicted"/>
<dbReference type="AlphaFoldDB" id="A0A2T4ZCM1"/>
<gene>
    <name evidence="2" type="ORF">C8J48_2241</name>
</gene>
<feature type="transmembrane region" description="Helical" evidence="1">
    <location>
        <begin position="105"/>
        <end position="124"/>
    </location>
</feature>
<evidence type="ECO:0000313" key="3">
    <source>
        <dbReference type="Proteomes" id="UP000241639"/>
    </source>
</evidence>
<feature type="transmembrane region" description="Helical" evidence="1">
    <location>
        <begin position="178"/>
        <end position="196"/>
    </location>
</feature>
<keyword evidence="1" id="KW-0812">Transmembrane</keyword>
<dbReference type="Pfam" id="PF03596">
    <property type="entry name" value="Cad"/>
    <property type="match status" value="1"/>
</dbReference>
<keyword evidence="1" id="KW-1133">Transmembrane helix</keyword>
<organism evidence="2 3">
    <name type="scientific">Desmospora activa DSM 45169</name>
    <dbReference type="NCBI Taxonomy" id="1121389"/>
    <lineage>
        <taxon>Bacteria</taxon>
        <taxon>Bacillati</taxon>
        <taxon>Bacillota</taxon>
        <taxon>Bacilli</taxon>
        <taxon>Bacillales</taxon>
        <taxon>Thermoactinomycetaceae</taxon>
        <taxon>Desmospora</taxon>
    </lineage>
</organism>
<feature type="transmembrane region" description="Helical" evidence="1">
    <location>
        <begin position="38"/>
        <end position="60"/>
    </location>
</feature>
<evidence type="ECO:0000256" key="1">
    <source>
        <dbReference type="SAM" id="Phobius"/>
    </source>
</evidence>
<reference evidence="2 3" key="1">
    <citation type="submission" date="2018-04" db="EMBL/GenBank/DDBJ databases">
        <title>Genomic Encyclopedia of Archaeal and Bacterial Type Strains, Phase II (KMG-II): from individual species to whole genera.</title>
        <authorList>
            <person name="Goeker M."/>
        </authorList>
    </citation>
    <scope>NUCLEOTIDE SEQUENCE [LARGE SCALE GENOMIC DNA]</scope>
    <source>
        <strain evidence="2 3">DSM 45169</strain>
    </source>
</reference>
<feature type="transmembrane region" description="Helical" evidence="1">
    <location>
        <begin position="66"/>
        <end position="84"/>
    </location>
</feature>
<feature type="transmembrane region" description="Helical" evidence="1">
    <location>
        <begin position="144"/>
        <end position="166"/>
    </location>
</feature>
<accession>A0A2T4ZCM1</accession>